<proteinExistence type="predicted"/>
<evidence type="ECO:0000313" key="1">
    <source>
        <dbReference type="EMBL" id="AKQ33265.1"/>
    </source>
</evidence>
<name>A0ABM5UTK4_9COXI</name>
<dbReference type="EMBL" id="CP011126">
    <property type="protein sequence ID" value="AKQ33265.1"/>
    <property type="molecule type" value="Genomic_DNA"/>
</dbReference>
<reference evidence="1 2" key="1">
    <citation type="journal article" date="2015" name="Genome Biol. Evol.">
        <title>Distinctive Genome Reduction Rates Revealed by Genomic Analyses of Two Coxiella-Like Endosymbionts in Ticks.</title>
        <authorList>
            <person name="Gottlieb Y."/>
            <person name="Lalzar I."/>
            <person name="Klasson L."/>
        </authorList>
    </citation>
    <scope>NUCLEOTIDE SEQUENCE [LARGE SCALE GENOMIC DNA]</scope>
    <source>
        <strain evidence="1 2">CRt</strain>
    </source>
</reference>
<evidence type="ECO:0000313" key="2">
    <source>
        <dbReference type="Proteomes" id="UP000063965"/>
    </source>
</evidence>
<organism evidence="1 2">
    <name type="scientific">Candidatus Coxiella mudrowiae</name>
    <dbReference type="NCBI Taxonomy" id="2054173"/>
    <lineage>
        <taxon>Bacteria</taxon>
        <taxon>Pseudomonadati</taxon>
        <taxon>Pseudomonadota</taxon>
        <taxon>Gammaproteobacteria</taxon>
        <taxon>Legionellales</taxon>
        <taxon>Coxiellaceae</taxon>
        <taxon>Coxiella</taxon>
    </lineage>
</organism>
<gene>
    <name evidence="1" type="ORF">CleRT_02630</name>
</gene>
<keyword evidence="2" id="KW-1185">Reference proteome</keyword>
<sequence>MDFLYKDLGLLLQGRTNKKRRLEFLKTLLKVLEPVFEKKKNFVVGANELVNQLRQHLISNLSKLNLFALGDDIHFNRLAEELVIYADKYGDGSERQYKAISSIIALQYSLNEICRRQLRKL</sequence>
<protein>
    <recommendedName>
        <fullName evidence="3">Cytosolic protein</fullName>
    </recommendedName>
</protein>
<dbReference type="Proteomes" id="UP000063965">
    <property type="component" value="Chromosome"/>
</dbReference>
<accession>A0ABM5UTK4</accession>
<evidence type="ECO:0008006" key="3">
    <source>
        <dbReference type="Google" id="ProtNLM"/>
    </source>
</evidence>
<dbReference type="RefSeq" id="WP_048874907.1">
    <property type="nucleotide sequence ID" value="NZ_CP011126.1"/>
</dbReference>